<evidence type="ECO:0000256" key="1">
    <source>
        <dbReference type="ARBA" id="ARBA00007435"/>
    </source>
</evidence>
<dbReference type="EMBL" id="LITT01000023">
    <property type="protein sequence ID" value="OAA86665.1"/>
    <property type="molecule type" value="Genomic_DNA"/>
</dbReference>
<evidence type="ECO:0000259" key="2">
    <source>
        <dbReference type="PROSITE" id="PS50164"/>
    </source>
</evidence>
<dbReference type="AlphaFoldDB" id="A0A168NMX9"/>
<sequence length="83" mass="9840">MNYVYILKCSDGTFYTGYTNDLEKRISVHNKGKGAKYTRGRLPVKLIYFEEYDSKNEALHREFAIKKMTRQNKLNLIKNCQQL</sequence>
<dbReference type="OrthoDB" id="9807770at2"/>
<dbReference type="PROSITE" id="PS50164">
    <property type="entry name" value="GIY_YIG"/>
    <property type="match status" value="1"/>
</dbReference>
<comment type="similarity">
    <text evidence="1">Belongs to the UPF0213 family.</text>
</comment>
<feature type="domain" description="GIY-YIG" evidence="2">
    <location>
        <begin position="1"/>
        <end position="76"/>
    </location>
</feature>
<dbReference type="Proteomes" id="UP000077407">
    <property type="component" value="Unassembled WGS sequence"/>
</dbReference>
<dbReference type="RefSeq" id="WP_063555520.1">
    <property type="nucleotide sequence ID" value="NZ_LITT01000023.1"/>
</dbReference>
<dbReference type="InterPro" id="IPR050190">
    <property type="entry name" value="UPF0213_domain"/>
</dbReference>
<gene>
    <name evidence="3" type="ORF">WY13_02053</name>
</gene>
<organism evidence="3 4">
    <name type="scientific">Clostridium ljungdahlii</name>
    <dbReference type="NCBI Taxonomy" id="1538"/>
    <lineage>
        <taxon>Bacteria</taxon>
        <taxon>Bacillati</taxon>
        <taxon>Bacillota</taxon>
        <taxon>Clostridia</taxon>
        <taxon>Eubacteriales</taxon>
        <taxon>Clostridiaceae</taxon>
        <taxon>Clostridium</taxon>
    </lineage>
</organism>
<dbReference type="Gene3D" id="3.40.1440.10">
    <property type="entry name" value="GIY-YIG endonuclease"/>
    <property type="match status" value="1"/>
</dbReference>
<dbReference type="CDD" id="cd10456">
    <property type="entry name" value="GIY-YIG_UPF0213"/>
    <property type="match status" value="1"/>
</dbReference>
<accession>A0A168NMX9</accession>
<dbReference type="Pfam" id="PF01541">
    <property type="entry name" value="GIY-YIG"/>
    <property type="match status" value="1"/>
</dbReference>
<proteinExistence type="inferred from homology"/>
<dbReference type="PANTHER" id="PTHR34477">
    <property type="entry name" value="UPF0213 PROTEIN YHBQ"/>
    <property type="match status" value="1"/>
</dbReference>
<name>A0A168NMX9_9CLOT</name>
<dbReference type="SMART" id="SM00465">
    <property type="entry name" value="GIYc"/>
    <property type="match status" value="1"/>
</dbReference>
<evidence type="ECO:0000313" key="3">
    <source>
        <dbReference type="EMBL" id="OAA86665.1"/>
    </source>
</evidence>
<dbReference type="InterPro" id="IPR035901">
    <property type="entry name" value="GIY-YIG_endonuc_sf"/>
</dbReference>
<reference evidence="3 4" key="1">
    <citation type="journal article" date="2015" name="Biotechnol. Bioeng.">
        <title>Genome sequence and phenotypic characterization of Caulobacter segnis.</title>
        <authorList>
            <person name="Patel S."/>
            <person name="Fletcher B."/>
            <person name="Scott D.C."/>
            <person name="Ely B."/>
        </authorList>
    </citation>
    <scope>NUCLEOTIDE SEQUENCE [LARGE SCALE GENOMIC DNA]</scope>
    <source>
        <strain evidence="3 4">ERI-2</strain>
    </source>
</reference>
<comment type="caution">
    <text evidence="3">The sequence shown here is derived from an EMBL/GenBank/DDBJ whole genome shotgun (WGS) entry which is preliminary data.</text>
</comment>
<protein>
    <submittedName>
        <fullName evidence="3">GIY-YIG nuclease superfamily protein</fullName>
    </submittedName>
</protein>
<dbReference type="PANTHER" id="PTHR34477:SF1">
    <property type="entry name" value="UPF0213 PROTEIN YHBQ"/>
    <property type="match status" value="1"/>
</dbReference>
<dbReference type="InterPro" id="IPR000305">
    <property type="entry name" value="GIY-YIG_endonuc"/>
</dbReference>
<evidence type="ECO:0000313" key="4">
    <source>
        <dbReference type="Proteomes" id="UP000077407"/>
    </source>
</evidence>
<dbReference type="PATRIC" id="fig|1538.10.peg.1653"/>
<dbReference type="SUPFAM" id="SSF82771">
    <property type="entry name" value="GIY-YIG endonuclease"/>
    <property type="match status" value="1"/>
</dbReference>